<name>A0A423MH27_PSEFL</name>
<comment type="caution">
    <text evidence="2">The sequence shown here is derived from an EMBL/GenBank/DDBJ whole genome shotgun (WGS) entry which is preliminary data.</text>
</comment>
<evidence type="ECO:0000256" key="1">
    <source>
        <dbReference type="SAM" id="MobiDB-lite"/>
    </source>
</evidence>
<evidence type="ECO:0008006" key="4">
    <source>
        <dbReference type="Google" id="ProtNLM"/>
    </source>
</evidence>
<protein>
    <recommendedName>
        <fullName evidence="4">DUF946 domain-containing protein</fullName>
    </recommendedName>
</protein>
<feature type="compositionally biased region" description="Low complexity" evidence="1">
    <location>
        <begin position="415"/>
        <end position="433"/>
    </location>
</feature>
<proteinExistence type="predicted"/>
<organism evidence="2 3">
    <name type="scientific">Pseudomonas fluorescens</name>
    <dbReference type="NCBI Taxonomy" id="294"/>
    <lineage>
        <taxon>Bacteria</taxon>
        <taxon>Pseudomonadati</taxon>
        <taxon>Pseudomonadota</taxon>
        <taxon>Gammaproteobacteria</taxon>
        <taxon>Pseudomonadales</taxon>
        <taxon>Pseudomonadaceae</taxon>
        <taxon>Pseudomonas</taxon>
    </lineage>
</organism>
<dbReference type="Pfam" id="PF06101">
    <property type="entry name" value="Vps62"/>
    <property type="match status" value="1"/>
</dbReference>
<feature type="compositionally biased region" description="Polar residues" evidence="1">
    <location>
        <begin position="448"/>
        <end position="457"/>
    </location>
</feature>
<dbReference type="AlphaFoldDB" id="A0A423MH27"/>
<accession>A0A423MH27</accession>
<dbReference type="OrthoDB" id="1495469at2"/>
<dbReference type="PANTHER" id="PTHR48219:SF2">
    <property type="entry name" value="VACUOLAR PROTEIN SORTING-ASSOCIATED PROTEIN 62"/>
    <property type="match status" value="1"/>
</dbReference>
<dbReference type="InterPro" id="IPR009291">
    <property type="entry name" value="Vps62"/>
</dbReference>
<feature type="region of interest" description="Disordered" evidence="1">
    <location>
        <begin position="415"/>
        <end position="457"/>
    </location>
</feature>
<gene>
    <name evidence="2" type="ORF">BK670_08080</name>
</gene>
<evidence type="ECO:0000313" key="3">
    <source>
        <dbReference type="Proteomes" id="UP000285378"/>
    </source>
</evidence>
<dbReference type="PANTHER" id="PTHR48219">
    <property type="entry name" value="VACUOLAR PROTEIN SORTING-ASSOCIATED PROTEIN 62-RELATED"/>
    <property type="match status" value="1"/>
</dbReference>
<dbReference type="Proteomes" id="UP000285378">
    <property type="component" value="Unassembled WGS sequence"/>
</dbReference>
<sequence length="457" mass="49990">MTTHDAPPSPISPTEPIRHDNLLINFTTEFLRVWDTRGSRAKPAAFWRPTPAADVLPGYFPLGDVASDDHSNITGRHVVAVVCEAPSPSTDSSRGKALRPPADYELIWKSAGSGSHREGAIWRPVPPEGYVALGSVCSDGYEKPSFNAVRCVRADLVSGSGLSEPVWNDKDSGALQRIGTWSAIPPSASSNEIVLAPGTFVGWNSHSRPASFQVYSLRIQIPLQFNPRPAAPVLEGASPASLPVLEKSTHTARLPWFAVKDPLLSRREQLRESPFYVLQRTDQYQLVCHRYNGENENRLIRWTAPRAQSPEDLRTFSNLTSIEFGAQWKSSVTRPFLFSARLNNDFTQCEVHSNDWLNRTPIEIAAAMAKNSSLAVYLMQSDYALLRADGTHVTSVISYTDANSLHFSTYTPQEPAAPALSAEEAPAPDPVEASVTANEIPAAPVQTELPTTTNNAP</sequence>
<reference evidence="2 3" key="1">
    <citation type="submission" date="2016-10" db="EMBL/GenBank/DDBJ databases">
        <title>Comparative genome analysis of multiple Pseudomonas spp. focuses on biocontrol and plant growth promoting traits.</title>
        <authorList>
            <person name="Tao X.-Y."/>
            <person name="Taylor C.G."/>
        </authorList>
    </citation>
    <scope>NUCLEOTIDE SEQUENCE [LARGE SCALE GENOMIC DNA]</scope>
    <source>
        <strain evidence="2 3">28B5</strain>
    </source>
</reference>
<dbReference type="EMBL" id="MOBX01000005">
    <property type="protein sequence ID" value="RON83088.1"/>
    <property type="molecule type" value="Genomic_DNA"/>
</dbReference>
<dbReference type="RefSeq" id="WP_123449398.1">
    <property type="nucleotide sequence ID" value="NZ_MOBX01000005.1"/>
</dbReference>
<evidence type="ECO:0000313" key="2">
    <source>
        <dbReference type="EMBL" id="RON83088.1"/>
    </source>
</evidence>